<evidence type="ECO:0000259" key="1">
    <source>
        <dbReference type="Pfam" id="PF08751"/>
    </source>
</evidence>
<feature type="domain" description="TrwC relaxase" evidence="1">
    <location>
        <begin position="33"/>
        <end position="321"/>
    </location>
</feature>
<dbReference type="AlphaFoldDB" id="A0A518K9S6"/>
<dbReference type="Gene3D" id="2.30.30.940">
    <property type="match status" value="1"/>
</dbReference>
<dbReference type="Pfam" id="PF13604">
    <property type="entry name" value="AAA_30"/>
    <property type="match status" value="1"/>
</dbReference>
<dbReference type="EMBL" id="CP036349">
    <property type="protein sequence ID" value="QDV74530.1"/>
    <property type="molecule type" value="Genomic_DNA"/>
</dbReference>
<dbReference type="InterPro" id="IPR027417">
    <property type="entry name" value="P-loop_NTPase"/>
</dbReference>
<dbReference type="Pfam" id="PF08751">
    <property type="entry name" value="TrwC"/>
    <property type="match status" value="1"/>
</dbReference>
<evidence type="ECO:0000313" key="2">
    <source>
        <dbReference type="EMBL" id="QDV74530.1"/>
    </source>
</evidence>
<sequence>MRPSGSAAILTTRSLTGSRAVLSIKPLTSDGDILTYYAHLGEAESHDYYSEDGARPGVWRGEGAGSLGLAGDVTPEAFRNLLEGKSPDGARSLVQNQRGARGRRAGFDLTFSLPKSFSVLWSQASEADRFRLDTVAERALLRTLRVVEELCGKTRRGKGSHAIEDARLVFAVFQHDTARGVPGEAPDANRHYHCVTPNVAVREDGTSGAIDARHLFSRRMKNALGGLFRAEVSMLLQDQLGVATHRPNREGRDEPVSWWEVTGVPEGLVRAMSKRRAEVETWLRRHGLSGAKAAEKAALVTRADKKRFTRQELDTAWAEQGRAWGFGRQQAANLFGNNRSLTPEEKLSKASEVSDRALTGLLDHAARFTRNELLEQAAIESQGAGVGIDDVTRAVEAQLTGNREIVRLQDKERVPSYTTREMLRLERQALDAAARLSRRHGHAISSALVHQVTAGFPTLKHEQQRAVERIATGGDAICVTGFAGTGKTFMLGVAKRVLEASGYRLLGTSLAAKSAKVLEANSGIESTHLDRLFVELDRGLRQLDYKTVVIVDEAGTVGTRHMASLLSRVEAAGAKVVLVGDERQTQAVAAGAPFRKITETLGTTEMTQVVRQQDAWARQVVLDLRAGDAAAALTALDRRGRLFLALEREDAIERLCERWERLALRAPGGVSDVLVMSSTVLDTRELNRRVQDVMRRRGQLGDYAIEVDGLRLHLGDRVMLTRNNRLLGVENGTLGEVTGVHAKRIWVRLDSGFEVEIDTEIFSHVTLAYAQTVHKAQGTTCEHAFYFVGAAATDRELSYVAGSRARQSTSLFTYEAAALGLDELAAMMSRSRQNEMAIEHTLEAV</sequence>
<dbReference type="Gene3D" id="3.40.50.300">
    <property type="entry name" value="P-loop containing nucleotide triphosphate hydrolases"/>
    <property type="match status" value="2"/>
</dbReference>
<dbReference type="KEGG" id="bmei:Spa11_27340"/>
<dbReference type="NCBIfam" id="NF041492">
    <property type="entry name" value="MobF"/>
    <property type="match status" value="1"/>
</dbReference>
<protein>
    <submittedName>
        <fullName evidence="2">Multifunctional conjugation protein TraI</fullName>
    </submittedName>
</protein>
<dbReference type="CDD" id="cd18809">
    <property type="entry name" value="SF1_C_RecD"/>
    <property type="match status" value="1"/>
</dbReference>
<dbReference type="Proteomes" id="UP000316426">
    <property type="component" value="Chromosome"/>
</dbReference>
<proteinExistence type="predicted"/>
<gene>
    <name evidence="2" type="primary">traI_3</name>
    <name evidence="2" type="ORF">Spa11_27340</name>
</gene>
<accession>A0A518K9S6</accession>
<dbReference type="InterPro" id="IPR014862">
    <property type="entry name" value="TrwC"/>
</dbReference>
<reference evidence="2 3" key="1">
    <citation type="submission" date="2019-02" db="EMBL/GenBank/DDBJ databases">
        <title>Deep-cultivation of Planctomycetes and their phenomic and genomic characterization uncovers novel biology.</title>
        <authorList>
            <person name="Wiegand S."/>
            <person name="Jogler M."/>
            <person name="Boedeker C."/>
            <person name="Pinto D."/>
            <person name="Vollmers J."/>
            <person name="Rivas-Marin E."/>
            <person name="Kohn T."/>
            <person name="Peeters S.H."/>
            <person name="Heuer A."/>
            <person name="Rast P."/>
            <person name="Oberbeckmann S."/>
            <person name="Bunk B."/>
            <person name="Jeske O."/>
            <person name="Meyerdierks A."/>
            <person name="Storesund J.E."/>
            <person name="Kallscheuer N."/>
            <person name="Luecker S."/>
            <person name="Lage O.M."/>
            <person name="Pohl T."/>
            <person name="Merkel B.J."/>
            <person name="Hornburger P."/>
            <person name="Mueller R.-W."/>
            <person name="Bruemmer F."/>
            <person name="Labrenz M."/>
            <person name="Spormann A.M."/>
            <person name="Op den Camp H."/>
            <person name="Overmann J."/>
            <person name="Amann R."/>
            <person name="Jetten M.S.M."/>
            <person name="Mascher T."/>
            <person name="Medema M.H."/>
            <person name="Devos D.P."/>
            <person name="Kaster A.-K."/>
            <person name="Ovreas L."/>
            <person name="Rohde M."/>
            <person name="Galperin M.Y."/>
            <person name="Jogler C."/>
        </authorList>
    </citation>
    <scope>NUCLEOTIDE SEQUENCE [LARGE SCALE GENOMIC DNA]</scope>
    <source>
        <strain evidence="2 3">Spa11</strain>
    </source>
</reference>
<dbReference type="CDD" id="cd17933">
    <property type="entry name" value="DEXSc_RecD-like"/>
    <property type="match status" value="1"/>
</dbReference>
<evidence type="ECO:0000313" key="3">
    <source>
        <dbReference type="Proteomes" id="UP000316426"/>
    </source>
</evidence>
<keyword evidence="3" id="KW-1185">Reference proteome</keyword>
<dbReference type="SUPFAM" id="SSF55464">
    <property type="entry name" value="Origin of replication-binding domain, RBD-like"/>
    <property type="match status" value="1"/>
</dbReference>
<name>A0A518K9S6_9BACT</name>
<dbReference type="SUPFAM" id="SSF52540">
    <property type="entry name" value="P-loop containing nucleoside triphosphate hydrolases"/>
    <property type="match status" value="2"/>
</dbReference>
<organism evidence="2 3">
    <name type="scientific">Botrimarina mediterranea</name>
    <dbReference type="NCBI Taxonomy" id="2528022"/>
    <lineage>
        <taxon>Bacteria</taxon>
        <taxon>Pseudomonadati</taxon>
        <taxon>Planctomycetota</taxon>
        <taxon>Planctomycetia</taxon>
        <taxon>Pirellulales</taxon>
        <taxon>Lacipirellulaceae</taxon>
        <taxon>Botrimarina</taxon>
    </lineage>
</organism>